<name>A0ABS4W2G2_9PSEU</name>
<organism evidence="5 6">
    <name type="scientific">Pseudonocardia parietis</name>
    <dbReference type="NCBI Taxonomy" id="570936"/>
    <lineage>
        <taxon>Bacteria</taxon>
        <taxon>Bacillati</taxon>
        <taxon>Actinomycetota</taxon>
        <taxon>Actinomycetes</taxon>
        <taxon>Pseudonocardiales</taxon>
        <taxon>Pseudonocardiaceae</taxon>
        <taxon>Pseudonocardia</taxon>
    </lineage>
</organism>
<dbReference type="SUPFAM" id="SSF55447">
    <property type="entry name" value="CO dehydrogenase flavoprotein C-terminal domain-like"/>
    <property type="match status" value="1"/>
</dbReference>
<reference evidence="5 6" key="1">
    <citation type="submission" date="2021-03" db="EMBL/GenBank/DDBJ databases">
        <title>Sequencing the genomes of 1000 actinobacteria strains.</title>
        <authorList>
            <person name="Klenk H.-P."/>
        </authorList>
    </citation>
    <scope>NUCLEOTIDE SEQUENCE [LARGE SCALE GENOMIC DNA]</scope>
    <source>
        <strain evidence="5 6">DSM 45256</strain>
    </source>
</reference>
<dbReference type="Gene3D" id="3.30.390.50">
    <property type="entry name" value="CO dehydrogenase flavoprotein, C-terminal domain"/>
    <property type="match status" value="1"/>
</dbReference>
<dbReference type="Pfam" id="PF03450">
    <property type="entry name" value="CO_deh_flav_C"/>
    <property type="match status" value="1"/>
</dbReference>
<protein>
    <submittedName>
        <fullName evidence="5">Carbon-monoxide dehydrogenase medium subunit</fullName>
        <ecNumber evidence="5">1.2.7.4</ecNumber>
    </submittedName>
</protein>
<dbReference type="SMART" id="SM01092">
    <property type="entry name" value="CO_deh_flav_C"/>
    <property type="match status" value="1"/>
</dbReference>
<keyword evidence="6" id="KW-1185">Reference proteome</keyword>
<comment type="caution">
    <text evidence="5">The sequence shown here is derived from an EMBL/GenBank/DDBJ whole genome shotgun (WGS) entry which is preliminary data.</text>
</comment>
<accession>A0ABS4W2G2</accession>
<dbReference type="Pfam" id="PF00941">
    <property type="entry name" value="FAD_binding_5"/>
    <property type="match status" value="1"/>
</dbReference>
<evidence type="ECO:0000313" key="5">
    <source>
        <dbReference type="EMBL" id="MBP2370393.1"/>
    </source>
</evidence>
<dbReference type="RefSeq" id="WP_210033644.1">
    <property type="nucleotide sequence ID" value="NZ_JAGINU010000001.1"/>
</dbReference>
<dbReference type="PROSITE" id="PS51387">
    <property type="entry name" value="FAD_PCMH"/>
    <property type="match status" value="1"/>
</dbReference>
<dbReference type="EC" id="1.2.7.4" evidence="5"/>
<keyword evidence="3 5" id="KW-0560">Oxidoreductase</keyword>
<dbReference type="InterPro" id="IPR016166">
    <property type="entry name" value="FAD-bd_PCMH"/>
</dbReference>
<dbReference type="GO" id="GO:0043885">
    <property type="term" value="F:anaerobic carbon-monoxide dehydrogenase activity"/>
    <property type="evidence" value="ECO:0007669"/>
    <property type="project" value="UniProtKB-EC"/>
</dbReference>
<dbReference type="EMBL" id="JAGINU010000001">
    <property type="protein sequence ID" value="MBP2370393.1"/>
    <property type="molecule type" value="Genomic_DNA"/>
</dbReference>
<keyword evidence="2" id="KW-0274">FAD</keyword>
<gene>
    <name evidence="5" type="ORF">JOF36_006089</name>
</gene>
<dbReference type="PANTHER" id="PTHR42659">
    <property type="entry name" value="XANTHINE DEHYDROGENASE SUBUNIT C-RELATED"/>
    <property type="match status" value="1"/>
</dbReference>
<dbReference type="InterPro" id="IPR002346">
    <property type="entry name" value="Mopterin_DH_FAD-bd"/>
</dbReference>
<dbReference type="InterPro" id="IPR036683">
    <property type="entry name" value="CO_DH_flav_C_dom_sf"/>
</dbReference>
<dbReference type="Gene3D" id="3.30.43.10">
    <property type="entry name" value="Uridine Diphospho-n-acetylenolpyruvylglucosamine Reductase, domain 2"/>
    <property type="match status" value="1"/>
</dbReference>
<dbReference type="Proteomes" id="UP001519295">
    <property type="component" value="Unassembled WGS sequence"/>
</dbReference>
<dbReference type="PANTHER" id="PTHR42659:SF2">
    <property type="entry name" value="XANTHINE DEHYDROGENASE SUBUNIT C-RELATED"/>
    <property type="match status" value="1"/>
</dbReference>
<proteinExistence type="predicted"/>
<evidence type="ECO:0000256" key="3">
    <source>
        <dbReference type="ARBA" id="ARBA00023002"/>
    </source>
</evidence>
<dbReference type="SUPFAM" id="SSF56176">
    <property type="entry name" value="FAD-binding/transporter-associated domain-like"/>
    <property type="match status" value="1"/>
</dbReference>
<evidence type="ECO:0000313" key="6">
    <source>
        <dbReference type="Proteomes" id="UP001519295"/>
    </source>
</evidence>
<dbReference type="InterPro" id="IPR005107">
    <property type="entry name" value="CO_DH_flav_C"/>
</dbReference>
<dbReference type="InterPro" id="IPR036318">
    <property type="entry name" value="FAD-bd_PCMH-like_sf"/>
</dbReference>
<feature type="domain" description="FAD-binding PCMH-type" evidence="4">
    <location>
        <begin position="2"/>
        <end position="183"/>
    </location>
</feature>
<evidence type="ECO:0000256" key="1">
    <source>
        <dbReference type="ARBA" id="ARBA00022630"/>
    </source>
</evidence>
<dbReference type="InterPro" id="IPR016169">
    <property type="entry name" value="FAD-bd_PCMH_sub2"/>
</dbReference>
<evidence type="ECO:0000256" key="2">
    <source>
        <dbReference type="ARBA" id="ARBA00022827"/>
    </source>
</evidence>
<dbReference type="InterPro" id="IPR051312">
    <property type="entry name" value="Diverse_Substr_Oxidored"/>
</dbReference>
<sequence length="293" mass="31371">MQVPAQFEYQRATGVDHAVALLSRHGAEARVVAGGHSLIPMMKLRLAQPEVLVDINGLHELTGIRVESSRENGRWLRIGAMTRHAELLESELAGEHFEVLHEAERVIADPLVRNRGTVGGSVCQADPSEDLSAVFTALRAIAVIRGGDGDRTVPMREFFVGPYQTAVGPAEVLVELRVPVRPGCGSAHLKVDRRAGDWAVASVACTVWLDGDDVAEVGIGLTAVGAPNFSAPEAEDHLRGRPATSEAIVEAGRIAAAHCRPVADQRGPADYKLHLASELTVRALHRAVDRARG</sequence>
<dbReference type="InterPro" id="IPR016167">
    <property type="entry name" value="FAD-bd_PCMH_sub1"/>
</dbReference>
<dbReference type="Gene3D" id="3.30.465.10">
    <property type="match status" value="1"/>
</dbReference>
<keyword evidence="1" id="KW-0285">Flavoprotein</keyword>
<evidence type="ECO:0000259" key="4">
    <source>
        <dbReference type="PROSITE" id="PS51387"/>
    </source>
</evidence>